<dbReference type="GO" id="GO:0005886">
    <property type="term" value="C:plasma membrane"/>
    <property type="evidence" value="ECO:0007669"/>
    <property type="project" value="UniProtKB-SubCell"/>
</dbReference>
<dbReference type="EMBL" id="KT263563">
    <property type="protein sequence ID" value="ALR73028.1"/>
    <property type="molecule type" value="Genomic_DNA"/>
</dbReference>
<dbReference type="Gene3D" id="2.60.40.2860">
    <property type="match status" value="2"/>
</dbReference>
<keyword evidence="4 8" id="KW-0732">Signal</keyword>
<dbReference type="AlphaFoldDB" id="A0A0S3J429"/>
<proteinExistence type="predicted"/>
<dbReference type="InterPro" id="IPR038160">
    <property type="entry name" value="6_CYS_dom_sf"/>
</dbReference>
<organism evidence="10">
    <name type="scientific">Babesia bovis</name>
    <dbReference type="NCBI Taxonomy" id="5865"/>
    <lineage>
        <taxon>Eukaryota</taxon>
        <taxon>Sar</taxon>
        <taxon>Alveolata</taxon>
        <taxon>Apicomplexa</taxon>
        <taxon>Aconoidasida</taxon>
        <taxon>Piroplasmida</taxon>
        <taxon>Babesiidae</taxon>
        <taxon>Babesia</taxon>
    </lineage>
</organism>
<feature type="chain" id="PRO_5006612718" description="6-Cys domain-containing protein" evidence="8">
    <location>
        <begin position="28"/>
        <end position="594"/>
    </location>
</feature>
<name>A0A0S3J429_BABBO</name>
<keyword evidence="5" id="KW-0472">Membrane</keyword>
<keyword evidence="7" id="KW-0325">Glycoprotein</keyword>
<evidence type="ECO:0000256" key="3">
    <source>
        <dbReference type="ARBA" id="ARBA00022475"/>
    </source>
</evidence>
<dbReference type="GO" id="GO:0009986">
    <property type="term" value="C:cell surface"/>
    <property type="evidence" value="ECO:0007669"/>
    <property type="project" value="UniProtKB-SubCell"/>
</dbReference>
<evidence type="ECO:0000256" key="2">
    <source>
        <dbReference type="ARBA" id="ARBA00004241"/>
    </source>
</evidence>
<dbReference type="InterPro" id="IPR010884">
    <property type="entry name" value="6_CYS_dom"/>
</dbReference>
<dbReference type="Pfam" id="PF07422">
    <property type="entry name" value="s48_45"/>
    <property type="match status" value="2"/>
</dbReference>
<evidence type="ECO:0000256" key="5">
    <source>
        <dbReference type="ARBA" id="ARBA00023136"/>
    </source>
</evidence>
<dbReference type="VEuPathDB" id="PiroplasmaDB:BBOV_II006610"/>
<comment type="subcellular location">
    <subcellularLocation>
        <location evidence="1">Cell membrane</location>
    </subcellularLocation>
    <subcellularLocation>
        <location evidence="2">Cell surface</location>
    </subcellularLocation>
</comment>
<keyword evidence="3" id="KW-1003">Cell membrane</keyword>
<evidence type="ECO:0000256" key="4">
    <source>
        <dbReference type="ARBA" id="ARBA00022729"/>
    </source>
</evidence>
<feature type="signal peptide" evidence="8">
    <location>
        <begin position="1"/>
        <end position="27"/>
    </location>
</feature>
<protein>
    <recommendedName>
        <fullName evidence="9">6-Cys domain-containing protein</fullName>
    </recommendedName>
</protein>
<evidence type="ECO:0000256" key="8">
    <source>
        <dbReference type="SAM" id="SignalP"/>
    </source>
</evidence>
<sequence>MSQLNLLNIFSITFLSVFLTTSSLCSTATPSIHLDLSHNNKQYDDFSVNEVIVAGPKEVVITCGNGRDEDVEHTMYPSDPVSKMLLPPEGNDFTSAVEKEVASYSLYRSSDLNFEVKKANDVPVSVKISRTVDTLIMAKDPENFSLNFACKYQSKDGSNAPVYKWVTIKFEAVYPMAYGCETGNNMLFKNTIPKLDWLNHDDVEEECLITLEPNMLFGIFCEKGERIWPKNCINDDDYKKMNHTISSYSLAWSPTVYRSMSRLSPRFKLFQVSPNDIVKNINIHCYCQNKERITRKITIKKLVNKSIDFYRLLSTADKNDASVFHRMEYLEPGSKNGFNIPLSGTFKLGSFGMVSGRIFPSNLTYNAYYSLGSSPFVLSRLRQFIGYDGVGISYTKYKGKMKYTFNYKKDSTLVAKTESPAMYIQWVLTPLFTTKIREYTFTLMLNILPSDPYTFGCGVDSADLFRKDGFKLSTNTEDEDVTECKVNPYLTSPVGFYCPKDHTLEPFNCFEEMINATNNEKVKLSDFAPLARTVESRNIKVVDFNLPKKMKKEITYNKDMLSCRCRNKNGEVRARIVLDLRNPMDSEVIEEYAD</sequence>
<feature type="domain" description="6-Cys" evidence="9">
    <location>
        <begin position="176"/>
        <end position="310"/>
    </location>
</feature>
<feature type="domain" description="6-Cys" evidence="9">
    <location>
        <begin position="453"/>
        <end position="585"/>
    </location>
</feature>
<dbReference type="SMART" id="SM00970">
    <property type="entry name" value="s48_45"/>
    <property type="match status" value="2"/>
</dbReference>
<evidence type="ECO:0000256" key="6">
    <source>
        <dbReference type="ARBA" id="ARBA00023157"/>
    </source>
</evidence>
<dbReference type="PROSITE" id="PS51701">
    <property type="entry name" value="6_CYS"/>
    <property type="match status" value="2"/>
</dbReference>
<reference evidence="10" key="1">
    <citation type="submission" date="2015-07" db="EMBL/GenBank/DDBJ databases">
        <title>Members of the Bbo 6-cys gene family are differentially expressed during the B. bovis life cycle.</title>
        <authorList>
            <person name="Alzan H.F."/>
            <person name="Suarez C.E."/>
        </authorList>
    </citation>
    <scope>NUCLEOTIDE SEQUENCE</scope>
    <source>
        <strain evidence="10">T attenuated</strain>
    </source>
</reference>
<evidence type="ECO:0000256" key="7">
    <source>
        <dbReference type="ARBA" id="ARBA00023180"/>
    </source>
</evidence>
<evidence type="ECO:0000259" key="9">
    <source>
        <dbReference type="PROSITE" id="PS51701"/>
    </source>
</evidence>
<evidence type="ECO:0000313" key="10">
    <source>
        <dbReference type="EMBL" id="ALR73028.1"/>
    </source>
</evidence>
<keyword evidence="6" id="KW-1015">Disulfide bond</keyword>
<evidence type="ECO:0000256" key="1">
    <source>
        <dbReference type="ARBA" id="ARBA00004236"/>
    </source>
</evidence>
<accession>A0A0S3J429</accession>